<dbReference type="Pfam" id="PF05721">
    <property type="entry name" value="PhyH"/>
    <property type="match status" value="1"/>
</dbReference>
<protein>
    <recommendedName>
        <fullName evidence="2">Phytanoyl-CoA dioxygenase</fullName>
    </recommendedName>
</protein>
<proteinExistence type="predicted"/>
<evidence type="ECO:0008006" key="2">
    <source>
        <dbReference type="Google" id="ProtNLM"/>
    </source>
</evidence>
<dbReference type="AlphaFoldDB" id="A0A381TR57"/>
<accession>A0A381TR57</accession>
<dbReference type="SUPFAM" id="SSF51197">
    <property type="entry name" value="Clavaminate synthase-like"/>
    <property type="match status" value="1"/>
</dbReference>
<dbReference type="EMBL" id="UINC01004744">
    <property type="protein sequence ID" value="SVA16553.1"/>
    <property type="molecule type" value="Genomic_DNA"/>
</dbReference>
<name>A0A381TR57_9ZZZZ</name>
<dbReference type="PANTHER" id="PTHR20883">
    <property type="entry name" value="PHYTANOYL-COA DIOXYGENASE DOMAIN CONTAINING 1"/>
    <property type="match status" value="1"/>
</dbReference>
<gene>
    <name evidence="1" type="ORF">METZ01_LOCUS69407</name>
</gene>
<sequence>MQLTRAQLEAFDRDGFLVFPELLAQEEIDILLSETERVSRVEADGIFREGDDQQAKSLFRLHEPDGATASPAFRQLARSPRCLGLAQQVLADDALYLHHSKVNMKAAIQGSTWPWHQDFMSWKLDGIERPNMVTVLVMLHEATPINGCLYFIPGSHKLDRLDPYYDASTAYRLWAADTKTMRKAMALYPEPVSVTGAAGTVAVFHCNLLHASGHNLSPVDRWHAFMCFNPVANHPQPVEDPRPDYVRSTNWNKLVLGDNSPISNAAAG</sequence>
<dbReference type="Gene3D" id="2.60.120.620">
    <property type="entry name" value="q2cbj1_9rhob like domain"/>
    <property type="match status" value="1"/>
</dbReference>
<organism evidence="1">
    <name type="scientific">marine metagenome</name>
    <dbReference type="NCBI Taxonomy" id="408172"/>
    <lineage>
        <taxon>unclassified sequences</taxon>
        <taxon>metagenomes</taxon>
        <taxon>ecological metagenomes</taxon>
    </lineage>
</organism>
<dbReference type="InterPro" id="IPR008775">
    <property type="entry name" value="Phytyl_CoA_dOase-like"/>
</dbReference>
<evidence type="ECO:0000313" key="1">
    <source>
        <dbReference type="EMBL" id="SVA16553.1"/>
    </source>
</evidence>
<reference evidence="1" key="1">
    <citation type="submission" date="2018-05" db="EMBL/GenBank/DDBJ databases">
        <authorList>
            <person name="Lanie J.A."/>
            <person name="Ng W.-L."/>
            <person name="Kazmierczak K.M."/>
            <person name="Andrzejewski T.M."/>
            <person name="Davidsen T.M."/>
            <person name="Wayne K.J."/>
            <person name="Tettelin H."/>
            <person name="Glass J.I."/>
            <person name="Rusch D."/>
            <person name="Podicherti R."/>
            <person name="Tsui H.-C.T."/>
            <person name="Winkler M.E."/>
        </authorList>
    </citation>
    <scope>NUCLEOTIDE SEQUENCE</scope>
</reference>
<dbReference type="PANTHER" id="PTHR20883:SF51">
    <property type="entry name" value="PHYTANOYL-COA HYDROXYLASE"/>
    <property type="match status" value="1"/>
</dbReference>